<dbReference type="GO" id="GO:0006260">
    <property type="term" value="P:DNA replication"/>
    <property type="evidence" value="ECO:0007669"/>
    <property type="project" value="UniProtKB-KW"/>
</dbReference>
<sequence length="480" mass="56150">MENATKWKLLEDGDCVFNVRDDPNKEPWFFQPIYKTSLLNKDQVWQIGFDGKNLIIIHGDLDGKHQIEEVEVQLASKNTLREQAILNARNRYRLKYRKGYRLIGERLMNINFDKEPMLCHKFLPKSEYEKMKEEKNKGTRKWDNGWTKLEKGDYPVAVEPKLDGLRVKIRLSGNGIIIKSRQNTDYHHLTHIETSIIPLFMYLPDGSIIDGEMYNHDYDFEELQSIIRSDVNIHPLLSTVYLYIFDVYIPEVNGIYSFEQRYDILLQAYKQYVQNTITTKQNIDDGTKNEDNKSKEEDDEGENLPVVEDNIRLVMANVVWNEEELITYYKKCLEDGYEGIIIRRLAYPEKNVSSRRFDMSTYKNGRSKRILKYKPEDDDEGIIIGVKDCKGREKGAAKFVVKDKNGKEFNARMTCPLDQRRSYLANPSLVIGKLVTYIYQGLTIHGLPRFPRARAFRDVTTLSPDNPFQRLTDMVLPPID</sequence>
<dbReference type="Pfam" id="PF01068">
    <property type="entry name" value="DNA_ligase_A_M"/>
    <property type="match status" value="1"/>
</dbReference>
<name>A0A2I2L5V8_9VIRU</name>
<dbReference type="InterPro" id="IPR050326">
    <property type="entry name" value="NAD_dep_DNA_ligaseB"/>
</dbReference>
<organism evidence="15">
    <name type="scientific">Orpheovirus IHUMI-LCC2</name>
    <dbReference type="NCBI Taxonomy" id="2023057"/>
    <lineage>
        <taxon>Viruses</taxon>
        <taxon>Varidnaviria</taxon>
        <taxon>Bamfordvirae</taxon>
        <taxon>Nucleocytoviricota</taxon>
        <taxon>Megaviricetes</taxon>
        <taxon>Pimascovirales</taxon>
        <taxon>Ocovirineae</taxon>
        <taxon>Orpheoviridae</taxon>
        <taxon>Alphaorpheovirus</taxon>
        <taxon>Alphaorpheovirus massiliense</taxon>
    </lineage>
</organism>
<evidence type="ECO:0000256" key="12">
    <source>
        <dbReference type="ARBA" id="ARBA00046002"/>
    </source>
</evidence>
<feature type="compositionally biased region" description="Basic and acidic residues" evidence="13">
    <location>
        <begin position="282"/>
        <end position="296"/>
    </location>
</feature>
<evidence type="ECO:0000256" key="10">
    <source>
        <dbReference type="ARBA" id="ARBA00023306"/>
    </source>
</evidence>
<evidence type="ECO:0000256" key="8">
    <source>
        <dbReference type="ARBA" id="ARBA00022844"/>
    </source>
</evidence>
<proteinExistence type="inferred from homology"/>
<comment type="similarity">
    <text evidence="2">Belongs to the ATP-dependent DNA ligase family.</text>
</comment>
<comment type="subcellular location">
    <subcellularLocation>
        <location evidence="1">Virion</location>
    </subcellularLocation>
</comment>
<evidence type="ECO:0000313" key="15">
    <source>
        <dbReference type="EMBL" id="SNW62932.1"/>
    </source>
</evidence>
<feature type="region of interest" description="Disordered" evidence="13">
    <location>
        <begin position="282"/>
        <end position="302"/>
    </location>
</feature>
<evidence type="ECO:0000256" key="11">
    <source>
        <dbReference type="ARBA" id="ARBA00032896"/>
    </source>
</evidence>
<dbReference type="RefSeq" id="YP_009449234.1">
    <property type="nucleotide sequence ID" value="NC_036594.1"/>
</dbReference>
<dbReference type="GO" id="GO:0005524">
    <property type="term" value="F:ATP binding"/>
    <property type="evidence" value="ECO:0007669"/>
    <property type="project" value="InterPro"/>
</dbReference>
<reference evidence="15" key="1">
    <citation type="submission" date="2017-08" db="EMBL/GenBank/DDBJ databases">
        <authorList>
            <consortium name="Urmite Genomes"/>
        </authorList>
    </citation>
    <scope>NUCLEOTIDE SEQUENCE [LARGE SCALE GENOMIC DNA]</scope>
    <source>
        <strain evidence="15">IHUMI-LCC2</strain>
    </source>
</reference>
<keyword evidence="8" id="KW-0946">Virion</keyword>
<dbReference type="Pfam" id="PF14743">
    <property type="entry name" value="DNA_ligase_OB_2"/>
    <property type="match status" value="1"/>
</dbReference>
<evidence type="ECO:0000259" key="14">
    <source>
        <dbReference type="PROSITE" id="PS50160"/>
    </source>
</evidence>
<dbReference type="InterPro" id="IPR012310">
    <property type="entry name" value="DNA_ligase_ATP-dep_cent"/>
</dbReference>
<evidence type="ECO:0000313" key="16">
    <source>
        <dbReference type="Proteomes" id="UP000236316"/>
    </source>
</evidence>
<dbReference type="Proteomes" id="UP000236316">
    <property type="component" value="Segment"/>
</dbReference>
<dbReference type="SUPFAM" id="SSF50249">
    <property type="entry name" value="Nucleic acid-binding proteins"/>
    <property type="match status" value="1"/>
</dbReference>
<evidence type="ECO:0000256" key="9">
    <source>
        <dbReference type="ARBA" id="ARBA00023204"/>
    </source>
</evidence>
<dbReference type="GO" id="GO:0044423">
    <property type="term" value="C:virion component"/>
    <property type="evidence" value="ECO:0007669"/>
    <property type="project" value="UniProtKB-KW"/>
</dbReference>
<evidence type="ECO:0000256" key="7">
    <source>
        <dbReference type="ARBA" id="ARBA00022763"/>
    </source>
</evidence>
<comment type="function">
    <text evidence="12">Very low-fidelity DNA ligase that seals nicks in double-stranded DNA during DNA repair. Together with the viral repair DNA polymerase X, fills the single nucleotide gaps generated by the AP endonuclease. It is not essential for viral replication and recombination. Displays a very low adenylation activity towards DNA with 3'-dideoxy- or 3'-amino-terminated nicks compared to regular nick DNA.</text>
</comment>
<evidence type="ECO:0000256" key="13">
    <source>
        <dbReference type="SAM" id="MobiDB-lite"/>
    </source>
</evidence>
<keyword evidence="6" id="KW-0235">DNA replication</keyword>
<dbReference type="CDD" id="cd08041">
    <property type="entry name" value="OBF_kDNA_ligase_like"/>
    <property type="match status" value="1"/>
</dbReference>
<feature type="domain" description="ATP-dependent DNA ligase family profile" evidence="14">
    <location>
        <begin position="238"/>
        <end position="388"/>
    </location>
</feature>
<evidence type="ECO:0000256" key="5">
    <source>
        <dbReference type="ARBA" id="ARBA00022618"/>
    </source>
</evidence>
<keyword evidence="4 15" id="KW-0436">Ligase</keyword>
<evidence type="ECO:0000256" key="2">
    <source>
        <dbReference type="ARBA" id="ARBA00007572"/>
    </source>
</evidence>
<dbReference type="Gene3D" id="3.30.470.30">
    <property type="entry name" value="DNA ligase/mRNA capping enzyme"/>
    <property type="match status" value="1"/>
</dbReference>
<dbReference type="GO" id="GO:0003910">
    <property type="term" value="F:DNA ligase (ATP) activity"/>
    <property type="evidence" value="ECO:0007669"/>
    <property type="project" value="InterPro"/>
</dbReference>
<dbReference type="Gene3D" id="2.40.50.140">
    <property type="entry name" value="Nucleic acid-binding proteins"/>
    <property type="match status" value="1"/>
</dbReference>
<protein>
    <recommendedName>
        <fullName evidence="3">DNA ligase</fullName>
    </recommendedName>
    <alternativeName>
        <fullName evidence="11">Polydeoxyribonucleotide synthase [ATP]</fullName>
    </alternativeName>
</protein>
<evidence type="ECO:0000256" key="3">
    <source>
        <dbReference type="ARBA" id="ARBA00013308"/>
    </source>
</evidence>
<dbReference type="InterPro" id="IPR029319">
    <property type="entry name" value="DNA_ligase_OB"/>
</dbReference>
<dbReference type="GO" id="GO:0006281">
    <property type="term" value="P:DNA repair"/>
    <property type="evidence" value="ECO:0007669"/>
    <property type="project" value="UniProtKB-KW"/>
</dbReference>
<dbReference type="OrthoDB" id="20548at10239"/>
<gene>
    <name evidence="15" type="ORF">ORPV_1028</name>
</gene>
<dbReference type="PANTHER" id="PTHR47810:SF5">
    <property type="entry name" value="LIGASE, PUTATIVE-RELATED"/>
    <property type="match status" value="1"/>
</dbReference>
<dbReference type="EMBL" id="LT906555">
    <property type="protein sequence ID" value="SNW62932.1"/>
    <property type="molecule type" value="Genomic_DNA"/>
</dbReference>
<keyword evidence="9" id="KW-0234">DNA repair</keyword>
<dbReference type="GO" id="GO:0051301">
    <property type="term" value="P:cell division"/>
    <property type="evidence" value="ECO:0007669"/>
    <property type="project" value="UniProtKB-KW"/>
</dbReference>
<dbReference type="GO" id="GO:0006310">
    <property type="term" value="P:DNA recombination"/>
    <property type="evidence" value="ECO:0007669"/>
    <property type="project" value="InterPro"/>
</dbReference>
<keyword evidence="16" id="KW-1185">Reference proteome</keyword>
<dbReference type="KEGG" id="vg:35381684"/>
<keyword evidence="10" id="KW-0131">Cell cycle</keyword>
<dbReference type="InterPro" id="IPR012340">
    <property type="entry name" value="NA-bd_OB-fold"/>
</dbReference>
<evidence type="ECO:0000256" key="4">
    <source>
        <dbReference type="ARBA" id="ARBA00022598"/>
    </source>
</evidence>
<dbReference type="GeneID" id="35381684"/>
<accession>A0A2I2L5V8</accession>
<keyword evidence="7" id="KW-0227">DNA damage</keyword>
<dbReference type="SUPFAM" id="SSF56091">
    <property type="entry name" value="DNA ligase/mRNA capping enzyme, catalytic domain"/>
    <property type="match status" value="1"/>
</dbReference>
<evidence type="ECO:0000256" key="6">
    <source>
        <dbReference type="ARBA" id="ARBA00022705"/>
    </source>
</evidence>
<dbReference type="PROSITE" id="PS50160">
    <property type="entry name" value="DNA_LIGASE_A3"/>
    <property type="match status" value="1"/>
</dbReference>
<keyword evidence="5" id="KW-0132">Cell division</keyword>
<evidence type="ECO:0000256" key="1">
    <source>
        <dbReference type="ARBA" id="ARBA00004328"/>
    </source>
</evidence>
<dbReference type="PANTHER" id="PTHR47810">
    <property type="entry name" value="DNA LIGASE"/>
    <property type="match status" value="1"/>
</dbReference>